<gene>
    <name evidence="3" type="ORF">FKW77_009980</name>
</gene>
<feature type="compositionally biased region" description="Basic and acidic residues" evidence="1">
    <location>
        <begin position="298"/>
        <end position="311"/>
    </location>
</feature>
<dbReference type="Pfam" id="PF06687">
    <property type="entry name" value="SUR7"/>
    <property type="match status" value="1"/>
</dbReference>
<feature type="transmembrane region" description="Helical" evidence="2">
    <location>
        <begin position="225"/>
        <end position="244"/>
    </location>
</feature>
<evidence type="ECO:0000313" key="3">
    <source>
        <dbReference type="EMBL" id="QDS71150.1"/>
    </source>
</evidence>
<dbReference type="AlphaFoldDB" id="A0A517L685"/>
<dbReference type="InterPro" id="IPR009571">
    <property type="entry name" value="SUR7/Rim9-like_fungi"/>
</dbReference>
<reference evidence="3 4" key="1">
    <citation type="submission" date="2019-07" db="EMBL/GenBank/DDBJ databases">
        <title>Finished genome of Venturia effusa.</title>
        <authorList>
            <person name="Young C.A."/>
            <person name="Cox M.P."/>
            <person name="Ganley A.R.D."/>
            <person name="David W.J."/>
        </authorList>
    </citation>
    <scope>NUCLEOTIDE SEQUENCE [LARGE SCALE GENOMIC DNA]</scope>
    <source>
        <strain evidence="4">albino</strain>
    </source>
</reference>
<evidence type="ECO:0000313" key="4">
    <source>
        <dbReference type="Proteomes" id="UP000316270"/>
    </source>
</evidence>
<keyword evidence="4" id="KW-1185">Reference proteome</keyword>
<sequence length="370" mass="41229">MVRLLRIVRTWIPLLWTILALILVLVIAIPRKRASGNITVLGSLARIDASQVITETGTGRYQGLPDSHDFSKHKDFFILYLSGYCSGKKVGDEYKSDSCSRPGQMFDQYNVWKTWGVNLAETRNSARGIQRAIGVTAIKTMPGAIFITMKLLVVAFALTTLVGIISPFSHWAKVLVTILSTISSLSAFTVASMCESLYPTLAKRVDNYHPTAKGVMTSHVGRNTLTSLWIVSVLSLLATLFWIIDAVRRRERAVSRTGTAKGGASMYEVPKIVRRATGGLLGGNNRYENTSYDTLRPAPREPSRDPSRSESQEELTGKVIHRRMHSCEPSVGRSRMVSDESTVLHDSEDILDEKSMPQSRYEPFRHRDLP</sequence>
<protein>
    <submittedName>
        <fullName evidence="3">Uncharacterized protein</fullName>
    </submittedName>
</protein>
<dbReference type="EMBL" id="CP042189">
    <property type="protein sequence ID" value="QDS71150.1"/>
    <property type="molecule type" value="Genomic_DNA"/>
</dbReference>
<feature type="transmembrane region" description="Helical" evidence="2">
    <location>
        <begin position="171"/>
        <end position="194"/>
    </location>
</feature>
<accession>A0A517L685</accession>
<keyword evidence="2" id="KW-0812">Transmembrane</keyword>
<keyword evidence="2" id="KW-0472">Membrane</keyword>
<feature type="region of interest" description="Disordered" evidence="1">
    <location>
        <begin position="283"/>
        <end position="370"/>
    </location>
</feature>
<feature type="transmembrane region" description="Helical" evidence="2">
    <location>
        <begin position="12"/>
        <end position="29"/>
    </location>
</feature>
<keyword evidence="2" id="KW-1133">Transmembrane helix</keyword>
<evidence type="ECO:0000256" key="1">
    <source>
        <dbReference type="SAM" id="MobiDB-lite"/>
    </source>
</evidence>
<dbReference type="OrthoDB" id="3925207at2759"/>
<dbReference type="GO" id="GO:0005886">
    <property type="term" value="C:plasma membrane"/>
    <property type="evidence" value="ECO:0007669"/>
    <property type="project" value="InterPro"/>
</dbReference>
<feature type="transmembrane region" description="Helical" evidence="2">
    <location>
        <begin position="144"/>
        <end position="165"/>
    </location>
</feature>
<dbReference type="Proteomes" id="UP000316270">
    <property type="component" value="Chromosome 5"/>
</dbReference>
<feature type="compositionally biased region" description="Basic and acidic residues" evidence="1">
    <location>
        <begin position="336"/>
        <end position="355"/>
    </location>
</feature>
<name>A0A517L685_9PEZI</name>
<organism evidence="3 4">
    <name type="scientific">Venturia effusa</name>
    <dbReference type="NCBI Taxonomy" id="50376"/>
    <lineage>
        <taxon>Eukaryota</taxon>
        <taxon>Fungi</taxon>
        <taxon>Dikarya</taxon>
        <taxon>Ascomycota</taxon>
        <taxon>Pezizomycotina</taxon>
        <taxon>Dothideomycetes</taxon>
        <taxon>Pleosporomycetidae</taxon>
        <taxon>Venturiales</taxon>
        <taxon>Venturiaceae</taxon>
        <taxon>Venturia</taxon>
    </lineage>
</organism>
<proteinExistence type="predicted"/>
<evidence type="ECO:0000256" key="2">
    <source>
        <dbReference type="SAM" id="Phobius"/>
    </source>
</evidence>